<dbReference type="Pfam" id="PF05168">
    <property type="entry name" value="HEPN"/>
    <property type="match status" value="1"/>
</dbReference>
<dbReference type="Proteomes" id="UP000178444">
    <property type="component" value="Unassembled WGS sequence"/>
</dbReference>
<dbReference type="SUPFAM" id="SSF81593">
    <property type="entry name" value="Nucleotidyltransferase substrate binding subunit/domain"/>
    <property type="match status" value="1"/>
</dbReference>
<evidence type="ECO:0000313" key="2">
    <source>
        <dbReference type="EMBL" id="OGN27968.1"/>
    </source>
</evidence>
<accession>A0A1F8GTK6</accession>
<dbReference type="EMBL" id="MGKO01000004">
    <property type="protein sequence ID" value="OGN27968.1"/>
    <property type="molecule type" value="Genomic_DNA"/>
</dbReference>
<protein>
    <recommendedName>
        <fullName evidence="1">HEPN domain-containing protein</fullName>
    </recommendedName>
</protein>
<reference evidence="2 3" key="1">
    <citation type="journal article" date="2016" name="Nat. Commun.">
        <title>Thousands of microbial genomes shed light on interconnected biogeochemical processes in an aquifer system.</title>
        <authorList>
            <person name="Anantharaman K."/>
            <person name="Brown C.T."/>
            <person name="Hug L.A."/>
            <person name="Sharon I."/>
            <person name="Castelle C.J."/>
            <person name="Probst A.J."/>
            <person name="Thomas B.C."/>
            <person name="Singh A."/>
            <person name="Wilkins M.J."/>
            <person name="Karaoz U."/>
            <person name="Brodie E.L."/>
            <person name="Williams K.H."/>
            <person name="Hubbard S.S."/>
            <person name="Banfield J.F."/>
        </authorList>
    </citation>
    <scope>NUCLEOTIDE SEQUENCE [LARGE SCALE GENOMIC DNA]</scope>
</reference>
<sequence>MNKNKDICLEWVAKADEDLRSLESLLKHKEGSPSTGCFLAQQAVEKLFKSLLVLHGAELEKVHDLIVLLNKIKIYQPEIERFLDKILVLTRYYIETRYPGDYPEFTWEECKRAFNTAAEIVEFVKESVFKFA</sequence>
<feature type="domain" description="HEPN" evidence="1">
    <location>
        <begin position="14"/>
        <end position="120"/>
    </location>
</feature>
<dbReference type="PROSITE" id="PS50910">
    <property type="entry name" value="HEPN"/>
    <property type="match status" value="1"/>
</dbReference>
<dbReference type="AlphaFoldDB" id="A0A1F8GTK6"/>
<gene>
    <name evidence="2" type="ORF">A2941_02980</name>
</gene>
<evidence type="ECO:0000259" key="1">
    <source>
        <dbReference type="PROSITE" id="PS50910"/>
    </source>
</evidence>
<organism evidence="2 3">
    <name type="scientific">Candidatus Yanofskybacteria bacterium RIFCSPLOWO2_01_FULL_49_17</name>
    <dbReference type="NCBI Taxonomy" id="1802700"/>
    <lineage>
        <taxon>Bacteria</taxon>
        <taxon>Candidatus Yanofskyibacteriota</taxon>
    </lineage>
</organism>
<proteinExistence type="predicted"/>
<name>A0A1F8GTK6_9BACT</name>
<dbReference type="Gene3D" id="1.20.120.330">
    <property type="entry name" value="Nucleotidyltransferases domain 2"/>
    <property type="match status" value="1"/>
</dbReference>
<dbReference type="InterPro" id="IPR007842">
    <property type="entry name" value="HEPN_dom"/>
</dbReference>
<comment type="caution">
    <text evidence="2">The sequence shown here is derived from an EMBL/GenBank/DDBJ whole genome shotgun (WGS) entry which is preliminary data.</text>
</comment>
<dbReference type="SMART" id="SM00748">
    <property type="entry name" value="HEPN"/>
    <property type="match status" value="1"/>
</dbReference>
<evidence type="ECO:0000313" key="3">
    <source>
        <dbReference type="Proteomes" id="UP000178444"/>
    </source>
</evidence>